<dbReference type="InterPro" id="IPR052196">
    <property type="entry name" value="Bact_Kbp"/>
</dbReference>
<evidence type="ECO:0000259" key="2">
    <source>
        <dbReference type="PROSITE" id="PS51782"/>
    </source>
</evidence>
<dbReference type="InterPro" id="IPR018392">
    <property type="entry name" value="LysM"/>
</dbReference>
<accession>A0A920D0X3</accession>
<dbReference type="PROSITE" id="PS51782">
    <property type="entry name" value="LYSM"/>
    <property type="match status" value="1"/>
</dbReference>
<dbReference type="InterPro" id="IPR036779">
    <property type="entry name" value="LysM_dom_sf"/>
</dbReference>
<reference evidence="3" key="1">
    <citation type="submission" date="2021-03" db="EMBL/GenBank/DDBJ databases">
        <title>Antimicrobial resistance genes in bacteria isolated from Japanese honey, and their potential for conferring macrolide and lincosamide resistance in the American foulbrood pathogen Paenibacillus larvae.</title>
        <authorList>
            <person name="Okamoto M."/>
            <person name="Kumagai M."/>
            <person name="Kanamori H."/>
            <person name="Takamatsu D."/>
        </authorList>
    </citation>
    <scope>NUCLEOTIDE SEQUENCE</scope>
    <source>
        <strain evidence="3">J40TS1</strain>
    </source>
</reference>
<dbReference type="Pfam" id="PF01476">
    <property type="entry name" value="LysM"/>
    <property type="match status" value="1"/>
</dbReference>
<proteinExistence type="predicted"/>
<dbReference type="SUPFAM" id="SSF54106">
    <property type="entry name" value="LysM domain"/>
    <property type="match status" value="1"/>
</dbReference>
<evidence type="ECO:0000256" key="1">
    <source>
        <dbReference type="SAM" id="MobiDB-lite"/>
    </source>
</evidence>
<evidence type="ECO:0000313" key="4">
    <source>
        <dbReference type="Proteomes" id="UP000683139"/>
    </source>
</evidence>
<evidence type="ECO:0000313" key="3">
    <source>
        <dbReference type="EMBL" id="GIP18384.1"/>
    </source>
</evidence>
<comment type="caution">
    <text evidence="3">The sequence shown here is derived from an EMBL/GenBank/DDBJ whole genome shotgun (WGS) entry which is preliminary data.</text>
</comment>
<gene>
    <name evidence="3" type="ORF">J40TS1_40260</name>
</gene>
<feature type="domain" description="LysM" evidence="2">
    <location>
        <begin position="175"/>
        <end position="224"/>
    </location>
</feature>
<dbReference type="PANTHER" id="PTHR34700:SF4">
    <property type="entry name" value="PHAGE-LIKE ELEMENT PBSX PROTEIN XKDP"/>
    <property type="match status" value="1"/>
</dbReference>
<dbReference type="SMART" id="SM00257">
    <property type="entry name" value="LysM"/>
    <property type="match status" value="1"/>
</dbReference>
<organism evidence="3 4">
    <name type="scientific">Paenibacillus montaniterrae</name>
    <dbReference type="NCBI Taxonomy" id="429341"/>
    <lineage>
        <taxon>Bacteria</taxon>
        <taxon>Bacillati</taxon>
        <taxon>Bacillota</taxon>
        <taxon>Bacilli</taxon>
        <taxon>Bacillales</taxon>
        <taxon>Paenibacillaceae</taxon>
        <taxon>Paenibacillus</taxon>
    </lineage>
</organism>
<dbReference type="Gene3D" id="3.10.350.10">
    <property type="entry name" value="LysM domain"/>
    <property type="match status" value="1"/>
</dbReference>
<feature type="region of interest" description="Disordered" evidence="1">
    <location>
        <begin position="158"/>
        <end position="177"/>
    </location>
</feature>
<sequence length="225" mass="25253">MAVTSKTESQKETYYVKMSFNNNEESFQFPVNPASVEVSEAGQGKTYNVPGIGEINVIGSKSLSEISFSGLFPATRYPFVTVDELLQPVEYIKLINKWMRTKHPVRFILSSDTYEINTPASIESFTWNEMAGGIGDIEYSIKLKQYIFYRARKLSSSATASNSGPARPNEKKQPKTHKIVKGDTLWDLAQKHLGNGSKWPEIQKLNGITDAEVNRLQIGRVLKLP</sequence>
<dbReference type="Proteomes" id="UP000683139">
    <property type="component" value="Unassembled WGS sequence"/>
</dbReference>
<dbReference type="PANTHER" id="PTHR34700">
    <property type="entry name" value="POTASSIUM BINDING PROTEIN KBP"/>
    <property type="match status" value="1"/>
</dbReference>
<protein>
    <submittedName>
        <fullName evidence="3">Peptidoglycan-binding protein LysM</fullName>
    </submittedName>
</protein>
<dbReference type="RefSeq" id="WP_246563787.1">
    <property type="nucleotide sequence ID" value="NZ_BOSE01000008.1"/>
</dbReference>
<dbReference type="CDD" id="cd00118">
    <property type="entry name" value="LysM"/>
    <property type="match status" value="1"/>
</dbReference>
<dbReference type="AlphaFoldDB" id="A0A920D0X3"/>
<keyword evidence="4" id="KW-1185">Reference proteome</keyword>
<name>A0A920D0X3_9BACL</name>
<dbReference type="EMBL" id="BOSE01000008">
    <property type="protein sequence ID" value="GIP18384.1"/>
    <property type="molecule type" value="Genomic_DNA"/>
</dbReference>